<name>A0A383BR79_9ZZZZ</name>
<sequence>MTEIFGIDVEETITSRAELRDII</sequence>
<reference evidence="1" key="1">
    <citation type="submission" date="2018-05" db="EMBL/GenBank/DDBJ databases">
        <authorList>
            <person name="Lanie J.A."/>
            <person name="Ng W.-L."/>
            <person name="Kazmierczak K.M."/>
            <person name="Andrzejewski T.M."/>
            <person name="Davidsen T.M."/>
            <person name="Wayne K.J."/>
            <person name="Tettelin H."/>
            <person name="Glass J.I."/>
            <person name="Rusch D."/>
            <person name="Podicherti R."/>
            <person name="Tsui H.-C.T."/>
            <person name="Winkler M.E."/>
        </authorList>
    </citation>
    <scope>NUCLEOTIDE SEQUENCE</scope>
</reference>
<organism evidence="1">
    <name type="scientific">marine metagenome</name>
    <dbReference type="NCBI Taxonomy" id="408172"/>
    <lineage>
        <taxon>unclassified sequences</taxon>
        <taxon>metagenomes</taxon>
        <taxon>ecological metagenomes</taxon>
    </lineage>
</organism>
<protein>
    <submittedName>
        <fullName evidence="1">Uncharacterized protein</fullName>
    </submittedName>
</protein>
<evidence type="ECO:0000313" key="1">
    <source>
        <dbReference type="EMBL" id="SVE21835.1"/>
    </source>
</evidence>
<dbReference type="AlphaFoldDB" id="A0A383BR79"/>
<feature type="non-terminal residue" evidence="1">
    <location>
        <position position="23"/>
    </location>
</feature>
<proteinExistence type="predicted"/>
<accession>A0A383BR79</accession>
<dbReference type="EMBL" id="UINC01202163">
    <property type="protein sequence ID" value="SVE21835.1"/>
    <property type="molecule type" value="Genomic_DNA"/>
</dbReference>
<gene>
    <name evidence="1" type="ORF">METZ01_LOCUS474689</name>
</gene>